<evidence type="ECO:0000313" key="2">
    <source>
        <dbReference type="Proteomes" id="UP001279734"/>
    </source>
</evidence>
<dbReference type="SUPFAM" id="SSF48371">
    <property type="entry name" value="ARM repeat"/>
    <property type="match status" value="1"/>
</dbReference>
<protein>
    <submittedName>
        <fullName evidence="1">Uncharacterized protein</fullName>
    </submittedName>
</protein>
<gene>
    <name evidence="1" type="ORF">Nepgr_001620</name>
</gene>
<evidence type="ECO:0000313" key="1">
    <source>
        <dbReference type="EMBL" id="GMG99780.1"/>
    </source>
</evidence>
<comment type="caution">
    <text evidence="1">The sequence shown here is derived from an EMBL/GenBank/DDBJ whole genome shotgun (WGS) entry which is preliminary data.</text>
</comment>
<accession>A0AAD3RXM6</accession>
<sequence length="1049" mass="117182">MLFLRSSLICATRYFTLSPFSIRVLFLPRSPIRISAGNTQEMGFVSRKVFPACGRMCICCPALRSRSRQPVKRYKKLVSDIFPKSPDGQPSERKIVKLCEYAAKNPLRIPKITKYIEERFYKELRYGHVKIINVIAEAYNKLLCICGNQMAYFAGSLLNVTAELLDSSKEEALQIVGCQILTRFIYNQTDGTYAHTIENLVHQVCVLVLEARDGQCKQPLRASSLQCLSAVVWFMAEFPYYFDYLDEIVHITLDNYVPHMHNENGELEEQHHHWVDEVVRYEGRGSASICDTSPIGMIIRPRPERKDPCSLTREEIESPKIWAQICLQRMSELAKESTTIRRILEPMFVYFDTGNHWVPQQGLAVRVLSDLCYFVEISENKLLVLAGVVRHLDHKNVSNDPIIKANVIRVATYLTRQIRVETTLVDIGCVNDLCRHLRKTLQAIAAPNGEEETNLNVQLQNSLEACLLEIAKGVTDARPMFDLMVITLEKLPPVGVVARATIYSLIILVHVFSLVSLQSYSQQVFPDTLVLQLLKAMLHPDVEARIGAHQIFSMLLFCSSNQIKLDATSWRSGYCSGTRKWQSGTASTFASVAALLEKLRKEKDGSRTDKYSNDGMDGLKGGEFSQEESFQGWTHKKSPTFCNITSIIDRTAGSTNFTEAEPYVMKLSEDQVAQLLSGFWIQANLPDNLPSNFEAIAHSYCLTLISSHLKNTNHNLVIRFFQLPLSLRNVSLATNCGMLPPACRRSILVSSTAMLMFAAKIYHMHDLNDLLKSLIPFDVDPFLGISEDLQVFAKSNSDVRQFCSATDNEAAIMLLSKLQDKKFETEKLMLDILAQHLCWLTEVKVEDILNQLSEAFSPDDSLMFVPQSILDLDRIQLASHSKESSSVDGELPNSVMEDDVTSVLSIPNIPHYVPKVSPAVTRIISIGQLLESALEVAGQVAGTSVSTSPLPYSAIASQCEALGAGTRKKLSNWLSHENHLGRTAVNLSPANSPCGSATISKMTTAVDTFQESGPLKDRCSTLTLPPASPFDNFLRAVSAPKSDLVEVFV</sequence>
<proteinExistence type="predicted"/>
<name>A0AAD3RXM6_NEPGR</name>
<dbReference type="InterPro" id="IPR049152">
    <property type="entry name" value="EFR3-like_ARM"/>
</dbReference>
<reference evidence="1" key="1">
    <citation type="submission" date="2023-05" db="EMBL/GenBank/DDBJ databases">
        <title>Nepenthes gracilis genome sequencing.</title>
        <authorList>
            <person name="Fukushima K."/>
        </authorList>
    </citation>
    <scope>NUCLEOTIDE SEQUENCE</scope>
    <source>
        <strain evidence="1">SING2019-196</strain>
    </source>
</reference>
<dbReference type="PANTHER" id="PTHR46087">
    <property type="entry name" value="PUTATIVE, EXPRESSED-RELATED"/>
    <property type="match status" value="1"/>
</dbReference>
<keyword evidence="2" id="KW-1185">Reference proteome</keyword>
<dbReference type="InterPro" id="IPR016024">
    <property type="entry name" value="ARM-type_fold"/>
</dbReference>
<dbReference type="Pfam" id="PF21052">
    <property type="entry name" value="EFR3_ARM"/>
    <property type="match status" value="1"/>
</dbReference>
<dbReference type="AlphaFoldDB" id="A0AAD3RXM6"/>
<dbReference type="PANTHER" id="PTHR46087:SF11">
    <property type="entry name" value="PROTEIN SEMI-ROLLED LEAF 2"/>
    <property type="match status" value="1"/>
</dbReference>
<dbReference type="Proteomes" id="UP001279734">
    <property type="component" value="Unassembled WGS sequence"/>
</dbReference>
<dbReference type="EMBL" id="BSYO01000001">
    <property type="protein sequence ID" value="GMG99780.1"/>
    <property type="molecule type" value="Genomic_DNA"/>
</dbReference>
<organism evidence="1 2">
    <name type="scientific">Nepenthes gracilis</name>
    <name type="common">Slender pitcher plant</name>
    <dbReference type="NCBI Taxonomy" id="150966"/>
    <lineage>
        <taxon>Eukaryota</taxon>
        <taxon>Viridiplantae</taxon>
        <taxon>Streptophyta</taxon>
        <taxon>Embryophyta</taxon>
        <taxon>Tracheophyta</taxon>
        <taxon>Spermatophyta</taxon>
        <taxon>Magnoliopsida</taxon>
        <taxon>eudicotyledons</taxon>
        <taxon>Gunneridae</taxon>
        <taxon>Pentapetalae</taxon>
        <taxon>Caryophyllales</taxon>
        <taxon>Nepenthaceae</taxon>
        <taxon>Nepenthes</taxon>
    </lineage>
</organism>
<dbReference type="InterPro" id="IPR055296">
    <property type="entry name" value="SRL2-like"/>
</dbReference>